<keyword evidence="1" id="KW-0479">Metal-binding</keyword>
<evidence type="ECO:0000256" key="6">
    <source>
        <dbReference type="PROSITE-ProRule" id="PRU00509"/>
    </source>
</evidence>
<evidence type="ECO:0000256" key="3">
    <source>
        <dbReference type="ARBA" id="ARBA00022833"/>
    </source>
</evidence>
<organism evidence="11 12">
    <name type="scientific">Cricetulus griseus</name>
    <name type="common">Chinese hamster</name>
    <name type="synonym">Cricetulus barabensis griseus</name>
    <dbReference type="NCBI Taxonomy" id="10029"/>
    <lineage>
        <taxon>Eukaryota</taxon>
        <taxon>Metazoa</taxon>
        <taxon>Chordata</taxon>
        <taxon>Craniata</taxon>
        <taxon>Vertebrata</taxon>
        <taxon>Euteleostomi</taxon>
        <taxon>Mammalia</taxon>
        <taxon>Eutheria</taxon>
        <taxon>Euarchontoglires</taxon>
        <taxon>Glires</taxon>
        <taxon>Rodentia</taxon>
        <taxon>Myomorpha</taxon>
        <taxon>Muroidea</taxon>
        <taxon>Cricetidae</taxon>
        <taxon>Cricetinae</taxon>
        <taxon>Cricetulus</taxon>
    </lineage>
</organism>
<dbReference type="GO" id="GO:0008270">
    <property type="term" value="F:zinc ion binding"/>
    <property type="evidence" value="ECO:0007669"/>
    <property type="project" value="UniProtKB-KW"/>
</dbReference>
<dbReference type="InterPro" id="IPR019787">
    <property type="entry name" value="Znf_PHD-finger"/>
</dbReference>
<dbReference type="SMART" id="SM00249">
    <property type="entry name" value="PHD"/>
    <property type="match status" value="2"/>
</dbReference>
<dbReference type="Pfam" id="PF02008">
    <property type="entry name" value="zf-CXXC"/>
    <property type="match status" value="1"/>
</dbReference>
<dbReference type="Gene3D" id="3.30.40.10">
    <property type="entry name" value="Zinc/RING finger domain, C3HC4 (zinc finger)"/>
    <property type="match status" value="1"/>
</dbReference>
<dbReference type="GO" id="GO:0042800">
    <property type="term" value="F:histone H3K4 methyltransferase activity"/>
    <property type="evidence" value="ECO:0007669"/>
    <property type="project" value="TreeGrafter"/>
</dbReference>
<evidence type="ECO:0000256" key="7">
    <source>
        <dbReference type="SAM" id="MobiDB-lite"/>
    </source>
</evidence>
<feature type="region of interest" description="Disordered" evidence="7">
    <location>
        <begin position="585"/>
        <end position="612"/>
    </location>
</feature>
<dbReference type="Proteomes" id="UP000001075">
    <property type="component" value="Unassembled WGS sequence"/>
</dbReference>
<dbReference type="PANTHER" id="PTHR45838">
    <property type="entry name" value="HISTONE-LYSINE-N-METHYLTRANSFERASE 2 KMT2 FAMILY MEMBER"/>
    <property type="match status" value="1"/>
</dbReference>
<dbReference type="InterPro" id="IPR034732">
    <property type="entry name" value="EPHD"/>
</dbReference>
<keyword evidence="4" id="KW-0805">Transcription regulation</keyword>
<dbReference type="GO" id="GO:0032259">
    <property type="term" value="P:methylation"/>
    <property type="evidence" value="ECO:0007669"/>
    <property type="project" value="UniProtKB-KW"/>
</dbReference>
<dbReference type="GlyGen" id="G3HPS9">
    <property type="glycosylation" value="2 sites"/>
</dbReference>
<dbReference type="EMBL" id="JH000588">
    <property type="protein sequence ID" value="EGW03702.1"/>
    <property type="molecule type" value="Genomic_DNA"/>
</dbReference>
<feature type="region of interest" description="Disordered" evidence="7">
    <location>
        <begin position="124"/>
        <end position="173"/>
    </location>
</feature>
<keyword evidence="5" id="KW-0804">Transcription</keyword>
<feature type="region of interest" description="Disordered" evidence="7">
    <location>
        <begin position="429"/>
        <end position="510"/>
    </location>
</feature>
<evidence type="ECO:0000259" key="8">
    <source>
        <dbReference type="PROSITE" id="PS50016"/>
    </source>
</evidence>
<keyword evidence="3" id="KW-0862">Zinc</keyword>
<dbReference type="InterPro" id="IPR002857">
    <property type="entry name" value="Znf_CXXC"/>
</dbReference>
<dbReference type="PROSITE" id="PS50016">
    <property type="entry name" value="ZF_PHD_2"/>
    <property type="match status" value="1"/>
</dbReference>
<dbReference type="FunFam" id="3.30.160.360:FF:000006">
    <property type="entry name" value="Histone-lysine N-methyltransferase"/>
    <property type="match status" value="1"/>
</dbReference>
<dbReference type="Pfam" id="PF05965">
    <property type="entry name" value="FYRC"/>
    <property type="match status" value="1"/>
</dbReference>
<sequence>MRMARGWHCRGCFRVQDCGSCVNCLDKPKFGGPNTKKQCCVYRKCDKIEARKMERLAKKGRTIVKTLLPWDSDESPEASPGPPGPRRGAGAGGPREEVGANPCTEEQDSLLLQRKSARRCVKQRPSYDVFEDSDDSEPGGPPAPRRRTPREHELPVLEPEEQSRPRKPTLQPVLQLKARRRLDKVSTARSENPKPCDALASGPFASFPNGWTGKQKSPDGVHRVRVDFKEDCDLENVWLMGGLSVLTSVPGGPPMVCLLCASKGLHELVFCQVCCDPFHPFCLEEAERPLPQHRDTWCCRRCKFCHICSACVRCKSCGATPGKNWDVEWSGDYSLCPRCTELYEKAFQSKDPAAFSHLDDPRQCALCLKYGDADSKRCELCLKPGATVGCCLSSCLSNFHFMCARASYCIFQDDKKVFCQKHTDLLDGKSEPPNHDNLPDADPLIPGDPGHHSPVQSLDPPLRTDPSSGPLPTPRSFSGARIKVPNYSPSRRPLGGVSFGPLPSPGERTGEGSWAFCASCRVSRVRMKTPTVRGVLDLNNTGEPAGEESPGPLQDPGSLLPLPEGPARALDGPSDLLFESQWHHYSAGEASSSEEEPPSPEDKENQVPKRAGPHLRFEISSDDGFSVEAESLEGAWRTLIEKVQEARGHARLRHLSFSGMSGARLLGIHHDAVIFLAEQLPGAQRCQHYKFRYHQQGEGQEEPPLNPHGAARAEVYLRKCTFDMFNFLASQHRVLPEGAACDEEEDEVQFWSTR</sequence>
<name>G3HPS9_CRIGR</name>
<feature type="region of interest" description="Disordered" evidence="7">
    <location>
        <begin position="535"/>
        <end position="573"/>
    </location>
</feature>
<evidence type="ECO:0000256" key="4">
    <source>
        <dbReference type="ARBA" id="ARBA00023015"/>
    </source>
</evidence>
<gene>
    <name evidence="11" type="ORF">I79_012799</name>
</gene>
<evidence type="ECO:0000256" key="1">
    <source>
        <dbReference type="ARBA" id="ARBA00022723"/>
    </source>
</evidence>
<dbReference type="InterPro" id="IPR001965">
    <property type="entry name" value="Znf_PHD"/>
</dbReference>
<dbReference type="STRING" id="10029.G3HPS9"/>
<feature type="compositionally biased region" description="Basic and acidic residues" evidence="7">
    <location>
        <begin position="429"/>
        <end position="438"/>
    </location>
</feature>
<dbReference type="PANTHER" id="PTHR45838:SF3">
    <property type="entry name" value="HISTONE-LYSINE N-METHYLTRANSFERASE 2B"/>
    <property type="match status" value="1"/>
</dbReference>
<dbReference type="Gene3D" id="3.30.160.360">
    <property type="match status" value="1"/>
</dbReference>
<dbReference type="InParanoid" id="G3HPS9"/>
<dbReference type="InterPro" id="IPR013083">
    <property type="entry name" value="Znf_RING/FYVE/PHD"/>
</dbReference>
<accession>G3HPS9</accession>
<dbReference type="InterPro" id="IPR003889">
    <property type="entry name" value="FYrich_C"/>
</dbReference>
<dbReference type="PROSITE" id="PS51058">
    <property type="entry name" value="ZF_CXXC"/>
    <property type="match status" value="1"/>
</dbReference>
<dbReference type="SMART" id="SM00542">
    <property type="entry name" value="FYRC"/>
    <property type="match status" value="1"/>
</dbReference>
<evidence type="ECO:0000313" key="12">
    <source>
        <dbReference type="Proteomes" id="UP000001075"/>
    </source>
</evidence>
<feature type="domain" description="PHD-type" evidence="8">
    <location>
        <begin position="254"/>
        <end position="305"/>
    </location>
</feature>
<feature type="domain" description="CXXC-type" evidence="9">
    <location>
        <begin position="1"/>
        <end position="46"/>
    </location>
</feature>
<keyword evidence="11" id="KW-0489">Methyltransferase</keyword>
<proteinExistence type="predicted"/>
<evidence type="ECO:0000256" key="2">
    <source>
        <dbReference type="ARBA" id="ARBA00022771"/>
    </source>
</evidence>
<dbReference type="PROSITE" id="PS51543">
    <property type="entry name" value="FYRC"/>
    <property type="match status" value="1"/>
</dbReference>
<evidence type="ECO:0000256" key="5">
    <source>
        <dbReference type="ARBA" id="ARBA00023163"/>
    </source>
</evidence>
<evidence type="ECO:0000313" key="11">
    <source>
        <dbReference type="EMBL" id="EGW03702.1"/>
    </source>
</evidence>
<dbReference type="AlphaFoldDB" id="G3HPS9"/>
<dbReference type="GO" id="GO:0045893">
    <property type="term" value="P:positive regulation of DNA-templated transcription"/>
    <property type="evidence" value="ECO:0007669"/>
    <property type="project" value="TreeGrafter"/>
</dbReference>
<keyword evidence="11" id="KW-0808">Transferase</keyword>
<feature type="region of interest" description="Disordered" evidence="7">
    <location>
        <begin position="67"/>
        <end position="103"/>
    </location>
</feature>
<keyword evidence="2 6" id="KW-0863">Zinc-finger</keyword>
<dbReference type="Pfam" id="PF00628">
    <property type="entry name" value="PHD"/>
    <property type="match status" value="1"/>
</dbReference>
<dbReference type="eggNOG" id="KOG1084">
    <property type="taxonomic scope" value="Eukaryota"/>
</dbReference>
<evidence type="ECO:0000259" key="9">
    <source>
        <dbReference type="PROSITE" id="PS51058"/>
    </source>
</evidence>
<dbReference type="PROSITE" id="PS51805">
    <property type="entry name" value="EPHD"/>
    <property type="match status" value="1"/>
</dbReference>
<dbReference type="GO" id="GO:0003677">
    <property type="term" value="F:DNA binding"/>
    <property type="evidence" value="ECO:0007669"/>
    <property type="project" value="InterPro"/>
</dbReference>
<evidence type="ECO:0000259" key="10">
    <source>
        <dbReference type="PROSITE" id="PS51805"/>
    </source>
</evidence>
<protein>
    <submittedName>
        <fullName evidence="11">Histone-lysine N-methyltransferase MLL4</fullName>
    </submittedName>
</protein>
<dbReference type="GO" id="GO:0035097">
    <property type="term" value="C:histone methyltransferase complex"/>
    <property type="evidence" value="ECO:0007669"/>
    <property type="project" value="TreeGrafter"/>
</dbReference>
<reference evidence="12" key="1">
    <citation type="journal article" date="2011" name="Nat. Biotechnol.">
        <title>The genomic sequence of the Chinese hamster ovary (CHO)-K1 cell line.</title>
        <authorList>
            <person name="Xu X."/>
            <person name="Nagarajan H."/>
            <person name="Lewis N.E."/>
            <person name="Pan S."/>
            <person name="Cai Z."/>
            <person name="Liu X."/>
            <person name="Chen W."/>
            <person name="Xie M."/>
            <person name="Wang W."/>
            <person name="Hammond S."/>
            <person name="Andersen M.R."/>
            <person name="Neff N."/>
            <person name="Passarelli B."/>
            <person name="Koh W."/>
            <person name="Fan H.C."/>
            <person name="Wang J."/>
            <person name="Gui Y."/>
            <person name="Lee K.H."/>
            <person name="Betenbaugh M.J."/>
            <person name="Quake S.R."/>
            <person name="Famili I."/>
            <person name="Palsson B.O."/>
            <person name="Wang J."/>
        </authorList>
    </citation>
    <scope>NUCLEOTIDE SEQUENCE [LARGE SCALE GENOMIC DNA]</scope>
    <source>
        <strain evidence="12">CHO K1 cell line</strain>
    </source>
</reference>
<feature type="domain" description="PHD-type" evidence="10">
    <location>
        <begin position="375"/>
        <end position="423"/>
    </location>
</feature>